<dbReference type="Pfam" id="PF08785">
    <property type="entry name" value="Ku_PK_bind"/>
    <property type="match status" value="1"/>
</dbReference>
<evidence type="ECO:0000259" key="1">
    <source>
        <dbReference type="Pfam" id="PF08785"/>
    </source>
</evidence>
<evidence type="ECO:0000313" key="3">
    <source>
        <dbReference type="Proteomes" id="UP000222542"/>
    </source>
</evidence>
<reference evidence="2 3" key="2">
    <citation type="journal article" date="2017" name="Genome Biol.">
        <title>New reference genome sequences of hot pepper reveal the massive evolution of plant disease-resistance genes by retroduplication.</title>
        <authorList>
            <person name="Kim S."/>
            <person name="Park J."/>
            <person name="Yeom S.I."/>
            <person name="Kim Y.M."/>
            <person name="Seo E."/>
            <person name="Kim K.T."/>
            <person name="Kim M.S."/>
            <person name="Lee J.M."/>
            <person name="Cheong K."/>
            <person name="Shin H.S."/>
            <person name="Kim S.B."/>
            <person name="Han K."/>
            <person name="Lee J."/>
            <person name="Park M."/>
            <person name="Lee H.A."/>
            <person name="Lee H.Y."/>
            <person name="Lee Y."/>
            <person name="Oh S."/>
            <person name="Lee J.H."/>
            <person name="Choi E."/>
            <person name="Choi E."/>
            <person name="Lee S.E."/>
            <person name="Jeon J."/>
            <person name="Kim H."/>
            <person name="Choi G."/>
            <person name="Song H."/>
            <person name="Lee J."/>
            <person name="Lee S.C."/>
            <person name="Kwon J.K."/>
            <person name="Lee H.Y."/>
            <person name="Koo N."/>
            <person name="Hong Y."/>
            <person name="Kim R.W."/>
            <person name="Kang W.H."/>
            <person name="Huh J.H."/>
            <person name="Kang B.C."/>
            <person name="Yang T.J."/>
            <person name="Lee Y.H."/>
            <person name="Bennetzen J.L."/>
            <person name="Choi D."/>
        </authorList>
    </citation>
    <scope>NUCLEOTIDE SEQUENCE [LARGE SCALE GENOMIC DNA]</scope>
    <source>
        <strain evidence="3">cv. CM334</strain>
    </source>
</reference>
<comment type="caution">
    <text evidence="2">The sequence shown here is derived from an EMBL/GenBank/DDBJ whole genome shotgun (WGS) entry which is preliminary data.</text>
</comment>
<feature type="domain" description="Ku C-terminal" evidence="1">
    <location>
        <begin position="16"/>
        <end position="77"/>
    </location>
</feature>
<dbReference type="Proteomes" id="UP000222542">
    <property type="component" value="Unassembled WGS sequence"/>
</dbReference>
<dbReference type="InterPro" id="IPR036494">
    <property type="entry name" value="Ku_C_sf"/>
</dbReference>
<dbReference type="Gramene" id="PHT93581">
    <property type="protein sequence ID" value="PHT93581"/>
    <property type="gene ID" value="T459_01463"/>
</dbReference>
<name>A0A2G3AH65_CAPAN</name>
<dbReference type="STRING" id="4072.A0A2G3AH65"/>
<evidence type="ECO:0000313" key="2">
    <source>
        <dbReference type="EMBL" id="PHT93581.1"/>
    </source>
</evidence>
<dbReference type="AlphaFoldDB" id="A0A2G3AH65"/>
<dbReference type="SUPFAM" id="SSF101420">
    <property type="entry name" value="C-terminal domain of Ku80"/>
    <property type="match status" value="1"/>
</dbReference>
<dbReference type="EMBL" id="AYRZ02000001">
    <property type="protein sequence ID" value="PHT93581.1"/>
    <property type="molecule type" value="Genomic_DNA"/>
</dbReference>
<accession>A0A2G3AH65</accession>
<sequence length="101" mass="11681">MEYSSKTKVEKVGDVNPVEDFEEMLSRRDDPKWINKAIHDMKNRIFDLVENSYEGDTFHKALECLVALRKGCILEQARSFMVNPALDLQNMKSEAKAENET</sequence>
<reference evidence="2 3" key="1">
    <citation type="journal article" date="2014" name="Nat. Genet.">
        <title>Genome sequence of the hot pepper provides insights into the evolution of pungency in Capsicum species.</title>
        <authorList>
            <person name="Kim S."/>
            <person name="Park M."/>
            <person name="Yeom S.I."/>
            <person name="Kim Y.M."/>
            <person name="Lee J.M."/>
            <person name="Lee H.A."/>
            <person name="Seo E."/>
            <person name="Choi J."/>
            <person name="Cheong K."/>
            <person name="Kim K.T."/>
            <person name="Jung K."/>
            <person name="Lee G.W."/>
            <person name="Oh S.K."/>
            <person name="Bae C."/>
            <person name="Kim S.B."/>
            <person name="Lee H.Y."/>
            <person name="Kim S.Y."/>
            <person name="Kim M.S."/>
            <person name="Kang B.C."/>
            <person name="Jo Y.D."/>
            <person name="Yang H.B."/>
            <person name="Jeong H.J."/>
            <person name="Kang W.H."/>
            <person name="Kwon J.K."/>
            <person name="Shin C."/>
            <person name="Lim J.Y."/>
            <person name="Park J.H."/>
            <person name="Huh J.H."/>
            <person name="Kim J.S."/>
            <person name="Kim B.D."/>
            <person name="Cohen O."/>
            <person name="Paran I."/>
            <person name="Suh M.C."/>
            <person name="Lee S.B."/>
            <person name="Kim Y.K."/>
            <person name="Shin Y."/>
            <person name="Noh S.J."/>
            <person name="Park J."/>
            <person name="Seo Y.S."/>
            <person name="Kwon S.Y."/>
            <person name="Kim H.A."/>
            <person name="Park J.M."/>
            <person name="Kim H.J."/>
            <person name="Choi S.B."/>
            <person name="Bosland P.W."/>
            <person name="Reeves G."/>
            <person name="Jo S.H."/>
            <person name="Lee B.W."/>
            <person name="Cho H.T."/>
            <person name="Choi H.S."/>
            <person name="Lee M.S."/>
            <person name="Yu Y."/>
            <person name="Do Choi Y."/>
            <person name="Park B.S."/>
            <person name="van Deynze A."/>
            <person name="Ashrafi H."/>
            <person name="Hill T."/>
            <person name="Kim W.T."/>
            <person name="Pai H.S."/>
            <person name="Ahn H.K."/>
            <person name="Yeam I."/>
            <person name="Giovannoni J.J."/>
            <person name="Rose J.K."/>
            <person name="Sorensen I."/>
            <person name="Lee S.J."/>
            <person name="Kim R.W."/>
            <person name="Choi I.Y."/>
            <person name="Choi B.S."/>
            <person name="Lim J.S."/>
            <person name="Lee Y.H."/>
            <person name="Choi D."/>
        </authorList>
    </citation>
    <scope>NUCLEOTIDE SEQUENCE [LARGE SCALE GENOMIC DNA]</scope>
    <source>
        <strain evidence="3">cv. CM334</strain>
    </source>
</reference>
<keyword evidence="3" id="KW-1185">Reference proteome</keyword>
<gene>
    <name evidence="2" type="ORF">T459_01463</name>
</gene>
<organism evidence="2 3">
    <name type="scientific">Capsicum annuum</name>
    <name type="common">Capsicum pepper</name>
    <dbReference type="NCBI Taxonomy" id="4072"/>
    <lineage>
        <taxon>Eukaryota</taxon>
        <taxon>Viridiplantae</taxon>
        <taxon>Streptophyta</taxon>
        <taxon>Embryophyta</taxon>
        <taxon>Tracheophyta</taxon>
        <taxon>Spermatophyta</taxon>
        <taxon>Magnoliopsida</taxon>
        <taxon>eudicotyledons</taxon>
        <taxon>Gunneridae</taxon>
        <taxon>Pentapetalae</taxon>
        <taxon>asterids</taxon>
        <taxon>lamiids</taxon>
        <taxon>Solanales</taxon>
        <taxon>Solanaceae</taxon>
        <taxon>Solanoideae</taxon>
        <taxon>Capsiceae</taxon>
        <taxon>Capsicum</taxon>
    </lineage>
</organism>
<proteinExistence type="predicted"/>
<dbReference type="Gene3D" id="1.25.40.240">
    <property type="entry name" value="Ku, C-terminal domain"/>
    <property type="match status" value="1"/>
</dbReference>
<protein>
    <recommendedName>
        <fullName evidence="1">Ku C-terminal domain-containing protein</fullName>
    </recommendedName>
</protein>
<dbReference type="InterPro" id="IPR014893">
    <property type="entry name" value="Ku_PK_bind"/>
</dbReference>